<dbReference type="HAMAP" id="MF_00868">
    <property type="entry name" value="Cds1"/>
    <property type="match status" value="1"/>
</dbReference>
<dbReference type="InterPro" id="IPR036052">
    <property type="entry name" value="TrpB-like_PALP_sf"/>
</dbReference>
<evidence type="ECO:0000256" key="8">
    <source>
        <dbReference type="ARBA" id="ARBA00055251"/>
    </source>
</evidence>
<dbReference type="InterPro" id="IPR050214">
    <property type="entry name" value="Cys_Synth/Cystath_Beta-Synth"/>
</dbReference>
<evidence type="ECO:0000259" key="10">
    <source>
        <dbReference type="Pfam" id="PF00291"/>
    </source>
</evidence>
<gene>
    <name evidence="9" type="primary">cds1</name>
    <name evidence="11" type="ORF">C1H69_06950</name>
</gene>
<evidence type="ECO:0000256" key="6">
    <source>
        <dbReference type="ARBA" id="ARBA00023239"/>
    </source>
</evidence>
<proteinExistence type="inferred from homology"/>
<dbReference type="Gene3D" id="3.40.50.1100">
    <property type="match status" value="2"/>
</dbReference>
<evidence type="ECO:0000313" key="11">
    <source>
        <dbReference type="EMBL" id="PMR76274.1"/>
    </source>
</evidence>
<dbReference type="GO" id="GO:0004124">
    <property type="term" value="F:cysteine synthase activity"/>
    <property type="evidence" value="ECO:0007669"/>
    <property type="project" value="UniProtKB-EC"/>
</dbReference>
<evidence type="ECO:0000256" key="5">
    <source>
        <dbReference type="ARBA" id="ARBA00022898"/>
    </source>
</evidence>
<comment type="function">
    <text evidence="9">A cysteine desulfhydrase that generates hydrogen sulfide, H(2)S. The H(2)S produced by this enzyme may modulate central metabolism.</text>
</comment>
<evidence type="ECO:0000256" key="2">
    <source>
        <dbReference type="ARBA" id="ARBA00004496"/>
    </source>
</evidence>
<dbReference type="GO" id="GO:0005737">
    <property type="term" value="C:cytoplasm"/>
    <property type="evidence" value="ECO:0007669"/>
    <property type="project" value="UniProtKB-SubCell"/>
</dbReference>
<evidence type="ECO:0000256" key="3">
    <source>
        <dbReference type="ARBA" id="ARBA00004962"/>
    </source>
</evidence>
<name>A0A2N7U763_9GAMM</name>
<comment type="function">
    <text evidence="8">A cysteine desulfhydrase that generates hydrogen sulfide, H(2)S. The H(2)S produced by this enzyme stimulates respiration in M.tuberculosis, mediated primarily via cytochrome bd with a lesser contribution from cytochrome bc1/aa3. H(2)S modulates the balance between respiration and glycolysis, and also contributes to redox homeostasis. Probably eliminates toxic levels of Cys (which can induce oxidative stress).</text>
</comment>
<dbReference type="EMBL" id="PNRF01000013">
    <property type="protein sequence ID" value="PMR76274.1"/>
    <property type="molecule type" value="Genomic_DNA"/>
</dbReference>
<dbReference type="PANTHER" id="PTHR10314">
    <property type="entry name" value="CYSTATHIONINE BETA-SYNTHASE"/>
    <property type="match status" value="1"/>
</dbReference>
<dbReference type="AlphaFoldDB" id="A0A2N7U763"/>
<feature type="domain" description="Tryptophan synthase beta chain-like PALP" evidence="10">
    <location>
        <begin position="46"/>
        <end position="327"/>
    </location>
</feature>
<protein>
    <recommendedName>
        <fullName evidence="9">L-cysteine desulfhydrase Cds1</fullName>
        <ecNumber evidence="9">4.4.1.1</ecNumber>
    </recommendedName>
</protein>
<comment type="similarity">
    <text evidence="9">Belongs to the cysteine synthase/cystathionine beta-synthase family. Cds1 subfamily.</text>
</comment>
<evidence type="ECO:0000256" key="1">
    <source>
        <dbReference type="ARBA" id="ARBA00001933"/>
    </source>
</evidence>
<evidence type="ECO:0000313" key="12">
    <source>
        <dbReference type="Proteomes" id="UP000235803"/>
    </source>
</evidence>
<keyword evidence="6 9" id="KW-0456">Lyase</keyword>
<comment type="pathway">
    <text evidence="3">Amino-acid biosynthesis; L-cysteine biosynthesis; L-cysteine from L-serine: step 2/2.</text>
</comment>
<comment type="caution">
    <text evidence="11">The sequence shown here is derived from an EMBL/GenBank/DDBJ whole genome shotgun (WGS) entry which is preliminary data.</text>
</comment>
<organism evidence="11 12">
    <name type="scientific">Billgrantia endophytica</name>
    <dbReference type="NCBI Taxonomy" id="2033802"/>
    <lineage>
        <taxon>Bacteria</taxon>
        <taxon>Pseudomonadati</taxon>
        <taxon>Pseudomonadota</taxon>
        <taxon>Gammaproteobacteria</taxon>
        <taxon>Oceanospirillales</taxon>
        <taxon>Halomonadaceae</taxon>
        <taxon>Billgrantia</taxon>
    </lineage>
</organism>
<comment type="subcellular location">
    <subcellularLocation>
        <location evidence="2">Cytoplasm</location>
    </subcellularLocation>
</comment>
<keyword evidence="4 9" id="KW-0963">Cytoplasm</keyword>
<dbReference type="GO" id="GO:0019450">
    <property type="term" value="P:L-cysteine catabolic process to pyruvate"/>
    <property type="evidence" value="ECO:0007669"/>
    <property type="project" value="UniProtKB-UniRule"/>
</dbReference>
<dbReference type="FunFam" id="3.40.50.1100:FF:000015">
    <property type="entry name" value="Cysteine synthase B"/>
    <property type="match status" value="1"/>
</dbReference>
<dbReference type="SUPFAM" id="SSF53686">
    <property type="entry name" value="Tryptophan synthase beta subunit-like PLP-dependent enzymes"/>
    <property type="match status" value="1"/>
</dbReference>
<evidence type="ECO:0000256" key="4">
    <source>
        <dbReference type="ARBA" id="ARBA00022490"/>
    </source>
</evidence>
<accession>A0A2N7U763</accession>
<dbReference type="InterPro" id="IPR047586">
    <property type="entry name" value="Cds1"/>
</dbReference>
<keyword evidence="12" id="KW-1185">Reference proteome</keyword>
<feature type="modified residue" description="N6-(pyridoxal phosphate)lysine" evidence="9">
    <location>
        <position position="65"/>
    </location>
</feature>
<dbReference type="OrthoDB" id="7624112at2"/>
<dbReference type="Pfam" id="PF00291">
    <property type="entry name" value="PALP"/>
    <property type="match status" value="1"/>
</dbReference>
<dbReference type="GO" id="GO:0030170">
    <property type="term" value="F:pyridoxal phosphate binding"/>
    <property type="evidence" value="ECO:0007669"/>
    <property type="project" value="UniProtKB-UniRule"/>
</dbReference>
<comment type="catalytic activity">
    <reaction evidence="7">
        <text>O-acetyl-L-serine + hydrogen sulfide = L-cysteine + acetate</text>
        <dbReference type="Rhea" id="RHEA:14829"/>
        <dbReference type="ChEBI" id="CHEBI:29919"/>
        <dbReference type="ChEBI" id="CHEBI:30089"/>
        <dbReference type="ChEBI" id="CHEBI:35235"/>
        <dbReference type="ChEBI" id="CHEBI:58340"/>
        <dbReference type="EC" id="2.5.1.47"/>
    </reaction>
</comment>
<comment type="catalytic activity">
    <reaction evidence="9">
        <text>L-cysteine + H2O = hydrogen sulfide + pyruvate + NH4(+) + H(+)</text>
        <dbReference type="Rhea" id="RHEA:24931"/>
        <dbReference type="ChEBI" id="CHEBI:15361"/>
        <dbReference type="ChEBI" id="CHEBI:15377"/>
        <dbReference type="ChEBI" id="CHEBI:15378"/>
        <dbReference type="ChEBI" id="CHEBI:28938"/>
        <dbReference type="ChEBI" id="CHEBI:29919"/>
        <dbReference type="ChEBI" id="CHEBI:35235"/>
        <dbReference type="EC" id="4.4.1.1"/>
    </reaction>
</comment>
<dbReference type="InterPro" id="IPR001926">
    <property type="entry name" value="TrpB-like_PALP"/>
</dbReference>
<dbReference type="GO" id="GO:0016829">
    <property type="term" value="F:lyase activity"/>
    <property type="evidence" value="ECO:0007669"/>
    <property type="project" value="UniProtKB-KW"/>
</dbReference>
<keyword evidence="5 9" id="KW-0663">Pyridoxal phosphate</keyword>
<dbReference type="EC" id="4.4.1.1" evidence="9"/>
<evidence type="ECO:0000256" key="9">
    <source>
        <dbReference type="HAMAP-Rule" id="MF_00868"/>
    </source>
</evidence>
<dbReference type="Proteomes" id="UP000235803">
    <property type="component" value="Unassembled WGS sequence"/>
</dbReference>
<sequence length="371" mass="41100">MSPSFASLKLPNIEDKDWEKRALSILQGDGLRSADTHLIKPVFPGLKGIDIYLKDESTHPTGSLKHRLARSLFLYGICNGKIKKGTTLVEASSGSTAVSEAYFAHLLHLPFIAVMPLSTSRKKIDAIENFGGTCHFVSNPSEVYEAASQVAREVGGHYLDQFTYAERATDWRGNNNIAESIFNQMRQEAQPTPEWVVMSAGTGGTSATLGRYIRYRNFDTRLCVVDVEHSAFYNAYLTGNMQATCVTPSRIEGVGRPRVEPSFIPSVIDHMIKISDAASIAAMHVLSERLCRRVGGSTGTNFFGVCWLAATMLKKGQRGSLVSLICDSGDRYSSTYYNPVWLEENNIDIAPYKKMLDYFLDTGEFICNMKT</sequence>
<comment type="cofactor">
    <cofactor evidence="1 9">
        <name>pyridoxal 5'-phosphate</name>
        <dbReference type="ChEBI" id="CHEBI:597326"/>
    </cofactor>
</comment>
<reference evidence="11 12" key="1">
    <citation type="submission" date="2018-01" db="EMBL/GenBank/DDBJ databases">
        <title>Halomonas endophytica sp. nov., isolated from storage liquid in the stems of Populus euphratica.</title>
        <authorList>
            <person name="Chen C."/>
        </authorList>
    </citation>
    <scope>NUCLEOTIDE SEQUENCE [LARGE SCALE GENOMIC DNA]</scope>
    <source>
        <strain evidence="11 12">MC28</strain>
    </source>
</reference>
<evidence type="ECO:0000256" key="7">
    <source>
        <dbReference type="ARBA" id="ARBA00047931"/>
    </source>
</evidence>